<sequence>MRIRDIQILTEAVQDLDTGKRFYDQQQSGIGNYFWDSLLADMESLLIHAGVHRAVNGYHRMLAKRFPYAIYYEVVDDVARVIAILPQRRNPAWLKEQLIGRN</sequence>
<accession>A0A179BMR9</accession>
<dbReference type="AlphaFoldDB" id="A0A179BMR9"/>
<keyword evidence="3" id="KW-1185">Reference proteome</keyword>
<evidence type="ECO:0000313" key="3">
    <source>
        <dbReference type="Proteomes" id="UP000078302"/>
    </source>
</evidence>
<comment type="caution">
    <text evidence="2">The sequence shown here is derived from an EMBL/GenBank/DDBJ whole genome shotgun (WGS) entry which is preliminary data.</text>
</comment>
<reference evidence="2 3" key="1">
    <citation type="submission" date="2016-04" db="EMBL/GenBank/DDBJ databases">
        <title>Acidithiobacillus ferrooxidans genome sequencing and assembly.</title>
        <authorList>
            <person name="Zhou Z."/>
        </authorList>
    </citation>
    <scope>NUCLEOTIDE SEQUENCE [LARGE SCALE GENOMIC DNA]</scope>
    <source>
        <strain evidence="2 3">BY0502</strain>
    </source>
</reference>
<organism evidence="2 3">
    <name type="scientific">Acidithiobacillus ferrooxidans</name>
    <name type="common">Thiobacillus ferrooxidans</name>
    <dbReference type="NCBI Taxonomy" id="920"/>
    <lineage>
        <taxon>Bacteria</taxon>
        <taxon>Pseudomonadati</taxon>
        <taxon>Pseudomonadota</taxon>
        <taxon>Acidithiobacillia</taxon>
        <taxon>Acidithiobacillales</taxon>
        <taxon>Acidithiobacillaceae</taxon>
        <taxon>Acidithiobacillus</taxon>
    </lineage>
</organism>
<name>A0A179BMR9_ACIFR</name>
<dbReference type="RefSeq" id="WP_064218092.1">
    <property type="nucleotide sequence ID" value="NZ_CP191259.1"/>
</dbReference>
<dbReference type="Pfam" id="PF05016">
    <property type="entry name" value="ParE_toxin"/>
    <property type="match status" value="1"/>
</dbReference>
<dbReference type="EMBL" id="LVXZ01000020">
    <property type="protein sequence ID" value="OAP93026.1"/>
    <property type="molecule type" value="Genomic_DNA"/>
</dbReference>
<evidence type="ECO:0000256" key="1">
    <source>
        <dbReference type="ARBA" id="ARBA00022649"/>
    </source>
</evidence>
<dbReference type="InterPro" id="IPR035093">
    <property type="entry name" value="RelE/ParE_toxin_dom_sf"/>
</dbReference>
<proteinExistence type="predicted"/>
<dbReference type="Proteomes" id="UP000078302">
    <property type="component" value="Unassembled WGS sequence"/>
</dbReference>
<protein>
    <recommendedName>
        <fullName evidence="4">Type II toxin-antitoxin system RelE/ParE family toxin</fullName>
    </recommendedName>
</protein>
<evidence type="ECO:0008006" key="4">
    <source>
        <dbReference type="Google" id="ProtNLM"/>
    </source>
</evidence>
<dbReference type="Gene3D" id="3.30.2310.20">
    <property type="entry name" value="RelE-like"/>
    <property type="match status" value="1"/>
</dbReference>
<gene>
    <name evidence="2" type="ORF">A4H96_02275</name>
</gene>
<keyword evidence="1" id="KW-1277">Toxin-antitoxin system</keyword>
<evidence type="ECO:0000313" key="2">
    <source>
        <dbReference type="EMBL" id="OAP93026.1"/>
    </source>
</evidence>
<dbReference type="InterPro" id="IPR007712">
    <property type="entry name" value="RelE/ParE_toxin"/>
</dbReference>
<dbReference type="OrthoDB" id="199685at2"/>